<evidence type="ECO:0000313" key="2">
    <source>
        <dbReference type="Proteomes" id="UP000237423"/>
    </source>
</evidence>
<comment type="caution">
    <text evidence="1">The sequence shown here is derived from an EMBL/GenBank/DDBJ whole genome shotgun (WGS) entry which is preliminary data.</text>
</comment>
<dbReference type="Proteomes" id="UP000237423">
    <property type="component" value="Unassembled WGS sequence"/>
</dbReference>
<evidence type="ECO:0000313" key="1">
    <source>
        <dbReference type="EMBL" id="POZ53128.1"/>
    </source>
</evidence>
<reference evidence="1 2" key="1">
    <citation type="submission" date="2017-11" db="EMBL/GenBank/DDBJ databases">
        <title>Draft Genome Sequence of Methylobacter psychrotolerans Sph1T, an Obligate Methanotroph from Low-Temperature Environments.</title>
        <authorList>
            <person name="Oshkin I.Y."/>
            <person name="Miroshnikov K."/>
            <person name="Belova S.E."/>
            <person name="Korzhenkov A."/>
            <person name="Toshchakov S.V."/>
            <person name="Dedysh S.N."/>
        </authorList>
    </citation>
    <scope>NUCLEOTIDE SEQUENCE [LARGE SCALE GENOMIC DNA]</scope>
    <source>
        <strain evidence="1 2">Sph1</strain>
    </source>
</reference>
<sequence length="58" mass="6323">MHQFSSNTSGRPKTMQDALGIVGQAQRRGEEKGWVRHLTNHIGTVVSASNGQATKTFI</sequence>
<name>A0A2S5CQQ8_9GAMM</name>
<proteinExistence type="predicted"/>
<protein>
    <submittedName>
        <fullName evidence="1">Uncharacterized protein</fullName>
    </submittedName>
</protein>
<gene>
    <name evidence="1" type="ORF">AADEFJLK_00142</name>
</gene>
<organism evidence="1 2">
    <name type="scientific">Methylovulum psychrotolerans</name>
    <dbReference type="NCBI Taxonomy" id="1704499"/>
    <lineage>
        <taxon>Bacteria</taxon>
        <taxon>Pseudomonadati</taxon>
        <taxon>Pseudomonadota</taxon>
        <taxon>Gammaproteobacteria</taxon>
        <taxon>Methylococcales</taxon>
        <taxon>Methylococcaceae</taxon>
        <taxon>Methylovulum</taxon>
    </lineage>
</organism>
<dbReference type="AlphaFoldDB" id="A0A2S5CQQ8"/>
<dbReference type="EMBL" id="PGFZ01000001">
    <property type="protein sequence ID" value="POZ53128.1"/>
    <property type="molecule type" value="Genomic_DNA"/>
</dbReference>
<accession>A0A2S5CQQ8</accession>